<evidence type="ECO:0000256" key="2">
    <source>
        <dbReference type="ARBA" id="ARBA00012438"/>
    </source>
</evidence>
<feature type="domain" description="PAS" evidence="3">
    <location>
        <begin position="126"/>
        <end position="172"/>
    </location>
</feature>
<dbReference type="InterPro" id="IPR035965">
    <property type="entry name" value="PAS-like_dom_sf"/>
</dbReference>
<proteinExistence type="predicted"/>
<dbReference type="Gene3D" id="3.30.450.20">
    <property type="entry name" value="PAS domain"/>
    <property type="match status" value="3"/>
</dbReference>
<dbReference type="InterPro" id="IPR013656">
    <property type="entry name" value="PAS_4"/>
</dbReference>
<sequence>MLKLDEIESLVPATFKNSDLIYVCVLDIEGQVYFASKRFEKLFKPNATVIQEKNFLDTLSKGDRPNIHDFFMKVVERPNHNFQIDLQHGNTPITWEFSVMKNEEGDFSGILGLGYPKTSTHQASLEEKTFPKDVSLITDVFFQLNHSWEIVSLNEHAEKYFGYSENQLLGKTIWQIYPDQNIYRFALEFKNAKETKTLRIFEEYSSINGKWYKVFVIPRPTGLDIIFKDISEIQNLSGELKKSKLTLRNLLENAEECIFFVGKDLKIFGFNGKAEKLISSFFCRSLKIGDKFLSCLFEGLDEFFLKHNERIFKGESVVLENEVIHPRLGDKIWFNHKFYPLQESDKRINGFIYICKDIHEEKVRIDKIKNQNRLMRDILHRQSTTLRSPLSSILGLLELIDKSQMDKENKKYFSYLKPLAQELDKVIRENSKQVSDLD</sequence>
<dbReference type="CDD" id="cd00082">
    <property type="entry name" value="HisKA"/>
    <property type="match status" value="1"/>
</dbReference>
<dbReference type="RefSeq" id="WP_380800547.1">
    <property type="nucleotide sequence ID" value="NZ_JBHUIV010000010.1"/>
</dbReference>
<evidence type="ECO:0000259" key="3">
    <source>
        <dbReference type="PROSITE" id="PS50112"/>
    </source>
</evidence>
<comment type="caution">
    <text evidence="4">The sequence shown here is derived from an EMBL/GenBank/DDBJ whole genome shotgun (WGS) entry which is preliminary data.</text>
</comment>
<dbReference type="SMART" id="SM00091">
    <property type="entry name" value="PAS"/>
    <property type="match status" value="3"/>
</dbReference>
<dbReference type="Pfam" id="PF08448">
    <property type="entry name" value="PAS_4"/>
    <property type="match status" value="1"/>
</dbReference>
<dbReference type="InterPro" id="IPR000014">
    <property type="entry name" value="PAS"/>
</dbReference>
<organism evidence="4 5">
    <name type="scientific">Shivajiella indica</name>
    <dbReference type="NCBI Taxonomy" id="872115"/>
    <lineage>
        <taxon>Bacteria</taxon>
        <taxon>Pseudomonadati</taxon>
        <taxon>Bacteroidota</taxon>
        <taxon>Cytophagia</taxon>
        <taxon>Cytophagales</taxon>
        <taxon>Cyclobacteriaceae</taxon>
        <taxon>Shivajiella</taxon>
    </lineage>
</organism>
<dbReference type="Pfam" id="PF13426">
    <property type="entry name" value="PAS_9"/>
    <property type="match status" value="2"/>
</dbReference>
<dbReference type="PROSITE" id="PS50112">
    <property type="entry name" value="PAS"/>
    <property type="match status" value="1"/>
</dbReference>
<dbReference type="NCBIfam" id="TIGR00229">
    <property type="entry name" value="sensory_box"/>
    <property type="match status" value="2"/>
</dbReference>
<dbReference type="Proteomes" id="UP001597414">
    <property type="component" value="Unassembled WGS sequence"/>
</dbReference>
<evidence type="ECO:0000256" key="1">
    <source>
        <dbReference type="ARBA" id="ARBA00000085"/>
    </source>
</evidence>
<evidence type="ECO:0000313" key="5">
    <source>
        <dbReference type="Proteomes" id="UP001597414"/>
    </source>
</evidence>
<comment type="catalytic activity">
    <reaction evidence="1">
        <text>ATP + protein L-histidine = ADP + protein N-phospho-L-histidine.</text>
        <dbReference type="EC" id="2.7.13.3"/>
    </reaction>
</comment>
<dbReference type="EC" id="2.7.13.3" evidence="2"/>
<name>A0ABW5B6A0_9BACT</name>
<accession>A0ABW5B6A0</accession>
<dbReference type="Gene3D" id="1.10.287.130">
    <property type="match status" value="1"/>
</dbReference>
<dbReference type="EMBL" id="JBHUIV010000010">
    <property type="protein sequence ID" value="MFD2200706.1"/>
    <property type="molecule type" value="Genomic_DNA"/>
</dbReference>
<protein>
    <recommendedName>
        <fullName evidence="2">histidine kinase</fullName>
        <ecNumber evidence="2">2.7.13.3</ecNumber>
    </recommendedName>
</protein>
<dbReference type="SUPFAM" id="SSF55785">
    <property type="entry name" value="PYP-like sensor domain (PAS domain)"/>
    <property type="match status" value="3"/>
</dbReference>
<dbReference type="CDD" id="cd00130">
    <property type="entry name" value="PAS"/>
    <property type="match status" value="1"/>
</dbReference>
<gene>
    <name evidence="4" type="ORF">ACFSKV_03960</name>
</gene>
<reference evidence="5" key="1">
    <citation type="journal article" date="2019" name="Int. J. Syst. Evol. Microbiol.">
        <title>The Global Catalogue of Microorganisms (GCM) 10K type strain sequencing project: providing services to taxonomists for standard genome sequencing and annotation.</title>
        <authorList>
            <consortium name="The Broad Institute Genomics Platform"/>
            <consortium name="The Broad Institute Genome Sequencing Center for Infectious Disease"/>
            <person name="Wu L."/>
            <person name="Ma J."/>
        </authorList>
    </citation>
    <scope>NUCLEOTIDE SEQUENCE [LARGE SCALE GENOMIC DNA]</scope>
    <source>
        <strain evidence="5">KCTC 19812</strain>
    </source>
</reference>
<evidence type="ECO:0000313" key="4">
    <source>
        <dbReference type="EMBL" id="MFD2200706.1"/>
    </source>
</evidence>
<keyword evidence="5" id="KW-1185">Reference proteome</keyword>
<dbReference type="InterPro" id="IPR003661">
    <property type="entry name" value="HisK_dim/P_dom"/>
</dbReference>